<dbReference type="PANTHER" id="PTHR13343">
    <property type="entry name" value="CREG1 PROTEIN"/>
    <property type="match status" value="1"/>
</dbReference>
<feature type="domain" description="DUF2470" evidence="2">
    <location>
        <begin position="202"/>
        <end position="284"/>
    </location>
</feature>
<dbReference type="AlphaFoldDB" id="A0A3R7J5R6"/>
<keyword evidence="4" id="KW-1185">Reference proteome</keyword>
<accession>A0A3R7J5R6</accession>
<feature type="compositionally biased region" description="Basic and acidic residues" evidence="1">
    <location>
        <begin position="30"/>
        <end position="39"/>
    </location>
</feature>
<dbReference type="EMBL" id="JNAD02000004">
    <property type="protein sequence ID" value="RKM96615.1"/>
    <property type="molecule type" value="Genomic_DNA"/>
</dbReference>
<evidence type="ECO:0000313" key="3">
    <source>
        <dbReference type="EMBL" id="RKM96615.1"/>
    </source>
</evidence>
<protein>
    <submittedName>
        <fullName evidence="3">DUF2470 domain-containing protein</fullName>
    </submittedName>
</protein>
<evidence type="ECO:0000313" key="4">
    <source>
        <dbReference type="Proteomes" id="UP000028058"/>
    </source>
</evidence>
<feature type="compositionally biased region" description="Low complexity" evidence="1">
    <location>
        <begin position="1"/>
        <end position="14"/>
    </location>
</feature>
<dbReference type="Proteomes" id="UP000028058">
    <property type="component" value="Unassembled WGS sequence"/>
</dbReference>
<dbReference type="InterPro" id="IPR037119">
    <property type="entry name" value="Haem_oxidase_HugZ-like_sf"/>
</dbReference>
<sequence length="294" mass="30390">MFRPGSPMPGSGRPTESVPAPAGTTGQPRPWEDARQPTAAERVRTLAESNASAVLTIPGTDSGGWGAGAPSARAVTADGDVLLLMPGDSPAARAAAHAQDDELTALIEISDVAPVAVPHRIRGRAWLGGWLTPLRGRERAEGLALLARTHPGAVPAGGGDPGTRALLRLEVGEAAVDDLWGAEPVEPDAFAAAAADPLAGQEADILQHLATAHGDALRGLCGLCGLLGERADRACGARGRGVPLSLDRFGLRVRFTQGGEPVFDARFDFPEPVRDITELRRALGALFTAADGDR</sequence>
<dbReference type="OrthoDB" id="3381348at2"/>
<proteinExistence type="predicted"/>
<evidence type="ECO:0000256" key="1">
    <source>
        <dbReference type="SAM" id="MobiDB-lite"/>
    </source>
</evidence>
<dbReference type="Gene3D" id="3.20.180.10">
    <property type="entry name" value="PNP-oxidase-like"/>
    <property type="match status" value="1"/>
</dbReference>
<dbReference type="RefSeq" id="WP_043472250.1">
    <property type="nucleotide sequence ID" value="NZ_CP134822.1"/>
</dbReference>
<gene>
    <name evidence="3" type="ORF">SFRA_011285</name>
</gene>
<name>A0A3R7J5R6_9ACTN</name>
<comment type="caution">
    <text evidence="3">The sequence shown here is derived from an EMBL/GenBank/DDBJ whole genome shotgun (WGS) entry which is preliminary data.</text>
</comment>
<dbReference type="Pfam" id="PF10615">
    <property type="entry name" value="DUF2470"/>
    <property type="match status" value="1"/>
</dbReference>
<dbReference type="InterPro" id="IPR019595">
    <property type="entry name" value="DUF2470"/>
</dbReference>
<evidence type="ECO:0000259" key="2">
    <source>
        <dbReference type="Pfam" id="PF10615"/>
    </source>
</evidence>
<dbReference type="PANTHER" id="PTHR13343:SF22">
    <property type="entry name" value="GLUTAMYL-TRNA REDUCTASE-BINDING PROTEIN, CHLOROPLASTIC"/>
    <property type="match status" value="1"/>
</dbReference>
<organism evidence="3 4">
    <name type="scientific">Streptomyces xinghaiensis</name>
    <dbReference type="NCBI Taxonomy" id="1038928"/>
    <lineage>
        <taxon>Bacteria</taxon>
        <taxon>Bacillati</taxon>
        <taxon>Actinomycetota</taxon>
        <taxon>Actinomycetes</taxon>
        <taxon>Kitasatosporales</taxon>
        <taxon>Streptomycetaceae</taxon>
        <taxon>Streptomyces</taxon>
    </lineage>
</organism>
<reference evidence="3 4" key="1">
    <citation type="journal article" date="2014" name="Genome Announc.">
        <title>Draft Genome Sequence of Streptomyces fradiae ATCC 19609, a Strain Highly Sensitive to Antibiotics.</title>
        <authorList>
            <person name="Bekker O.B."/>
            <person name="Klimina K.M."/>
            <person name="Vatlin A.A."/>
            <person name="Zakharevich N.V."/>
            <person name="Kasianov A.S."/>
            <person name="Danilenko V.N."/>
        </authorList>
    </citation>
    <scope>NUCLEOTIDE SEQUENCE [LARGE SCALE GENOMIC DNA]</scope>
    <source>
        <strain evidence="3 4">ATCC 19609</strain>
    </source>
</reference>
<feature type="region of interest" description="Disordered" evidence="1">
    <location>
        <begin position="1"/>
        <end position="39"/>
    </location>
</feature>
<dbReference type="SUPFAM" id="SSF50475">
    <property type="entry name" value="FMN-binding split barrel"/>
    <property type="match status" value="1"/>
</dbReference>